<proteinExistence type="predicted"/>
<dbReference type="Gene3D" id="3.40.630.30">
    <property type="match status" value="1"/>
</dbReference>
<dbReference type="EMBL" id="CP024899">
    <property type="protein sequence ID" value="ATX68023.1"/>
    <property type="molecule type" value="Genomic_DNA"/>
</dbReference>
<dbReference type="InterPro" id="IPR016181">
    <property type="entry name" value="Acyl_CoA_acyltransferase"/>
</dbReference>
<dbReference type="AlphaFoldDB" id="A0A2K8KJ45"/>
<dbReference type="PROSITE" id="PS51186">
    <property type="entry name" value="GNAT"/>
    <property type="match status" value="1"/>
</dbReference>
<evidence type="ECO:0000259" key="3">
    <source>
        <dbReference type="PROSITE" id="PS51186"/>
    </source>
</evidence>
<dbReference type="InterPro" id="IPR050832">
    <property type="entry name" value="Bact_Acetyltransf"/>
</dbReference>
<dbReference type="PANTHER" id="PTHR43877">
    <property type="entry name" value="AMINOALKYLPHOSPHONATE N-ACETYLTRANSFERASE-RELATED-RELATED"/>
    <property type="match status" value="1"/>
</dbReference>
<name>A0A2K8KJ45_9RHOB</name>
<evidence type="ECO:0000313" key="5">
    <source>
        <dbReference type="Proteomes" id="UP000228948"/>
    </source>
</evidence>
<organism evidence="4 5">
    <name type="scientific">Roseinatronobacter bogoriensis subsp. barguzinensis</name>
    <dbReference type="NCBI Taxonomy" id="441209"/>
    <lineage>
        <taxon>Bacteria</taxon>
        <taxon>Pseudomonadati</taxon>
        <taxon>Pseudomonadota</taxon>
        <taxon>Alphaproteobacteria</taxon>
        <taxon>Rhodobacterales</taxon>
        <taxon>Paracoccaceae</taxon>
        <taxon>Roseinatronobacter</taxon>
    </lineage>
</organism>
<evidence type="ECO:0000313" key="4">
    <source>
        <dbReference type="EMBL" id="ATX68023.1"/>
    </source>
</evidence>
<dbReference type="KEGG" id="rbg:BG454_18105"/>
<dbReference type="Proteomes" id="UP000228948">
    <property type="component" value="Chromosome"/>
</dbReference>
<dbReference type="SUPFAM" id="SSF55729">
    <property type="entry name" value="Acyl-CoA N-acyltransferases (Nat)"/>
    <property type="match status" value="1"/>
</dbReference>
<dbReference type="GO" id="GO:0016747">
    <property type="term" value="F:acyltransferase activity, transferring groups other than amino-acyl groups"/>
    <property type="evidence" value="ECO:0007669"/>
    <property type="project" value="InterPro"/>
</dbReference>
<accession>A0A2K8KJ45</accession>
<dbReference type="InterPro" id="IPR000182">
    <property type="entry name" value="GNAT_dom"/>
</dbReference>
<evidence type="ECO:0000256" key="2">
    <source>
        <dbReference type="ARBA" id="ARBA00023315"/>
    </source>
</evidence>
<dbReference type="OrthoDB" id="3389160at2"/>
<gene>
    <name evidence="4" type="ORF">BG454_18105</name>
</gene>
<dbReference type="STRING" id="441209.GCA_001870665_03399"/>
<keyword evidence="2" id="KW-0012">Acyltransferase</keyword>
<feature type="domain" description="N-acetyltransferase" evidence="3">
    <location>
        <begin position="1"/>
        <end position="138"/>
    </location>
</feature>
<dbReference type="Pfam" id="PF00583">
    <property type="entry name" value="Acetyltransf_1"/>
    <property type="match status" value="1"/>
</dbReference>
<evidence type="ECO:0000256" key="1">
    <source>
        <dbReference type="ARBA" id="ARBA00022679"/>
    </source>
</evidence>
<dbReference type="CDD" id="cd04301">
    <property type="entry name" value="NAT_SF"/>
    <property type="match status" value="1"/>
</dbReference>
<reference evidence="4 5" key="1">
    <citation type="submission" date="2017-11" db="EMBL/GenBank/DDBJ databases">
        <title>Revised Sequence and Annotation of the Rhodobaca barguzinensis strain alga05 Genome.</title>
        <authorList>
            <person name="Kopejtka K."/>
            <person name="Tomasch J.M."/>
            <person name="Bunk B."/>
            <person name="Koblizek M."/>
        </authorList>
    </citation>
    <scope>NUCLEOTIDE SEQUENCE [LARGE SCALE GENOMIC DNA]</scope>
    <source>
        <strain evidence="5">alga05</strain>
    </source>
</reference>
<keyword evidence="1 4" id="KW-0808">Transferase</keyword>
<sequence>MATLTMADAERFWRKDVRTAVESGRRHLFGVFIDSRLVGTVQLITGMPPNQPHRAEISKMIVHPQSRRLGLGRALMTAALDAARRANKVLVTLDTRTGDVSEALYRSVGFEQAGVIPDFAFDPDGQARHATTYMYRYL</sequence>
<keyword evidence="5" id="KW-1185">Reference proteome</keyword>
<protein>
    <submittedName>
        <fullName evidence="4">GNAT family N-acetyltransferase</fullName>
    </submittedName>
</protein>